<dbReference type="PROSITE" id="PS00094">
    <property type="entry name" value="C5_MTASE_1"/>
    <property type="match status" value="1"/>
</dbReference>
<dbReference type="SUPFAM" id="SSF53335">
    <property type="entry name" value="S-adenosyl-L-methionine-dependent methyltransferases"/>
    <property type="match status" value="1"/>
</dbReference>
<dbReference type="Proteomes" id="UP001265550">
    <property type="component" value="Unassembled WGS sequence"/>
</dbReference>
<protein>
    <submittedName>
        <fullName evidence="6">DNA (Cytosine-5)-methyltransferase 1</fullName>
        <ecNumber evidence="6">2.1.1.37</ecNumber>
    </submittedName>
</protein>
<accession>A0ABU1V492</accession>
<organism evidence="6 7">
    <name type="scientific">Hydrogenophaga laconesensis</name>
    <dbReference type="NCBI Taxonomy" id="1805971"/>
    <lineage>
        <taxon>Bacteria</taxon>
        <taxon>Pseudomonadati</taxon>
        <taxon>Pseudomonadota</taxon>
        <taxon>Betaproteobacteria</taxon>
        <taxon>Burkholderiales</taxon>
        <taxon>Comamonadaceae</taxon>
        <taxon>Hydrogenophaga</taxon>
    </lineage>
</organism>
<evidence type="ECO:0000313" key="7">
    <source>
        <dbReference type="Proteomes" id="UP001265550"/>
    </source>
</evidence>
<dbReference type="InterPro" id="IPR001525">
    <property type="entry name" value="C5_MeTfrase"/>
</dbReference>
<proteinExistence type="predicted"/>
<keyword evidence="2 6" id="KW-0808">Transferase</keyword>
<dbReference type="InterPro" id="IPR029063">
    <property type="entry name" value="SAM-dependent_MTases_sf"/>
</dbReference>
<evidence type="ECO:0000256" key="3">
    <source>
        <dbReference type="ARBA" id="ARBA00022691"/>
    </source>
</evidence>
<comment type="caution">
    <text evidence="6">The sequence shown here is derived from an EMBL/GenBank/DDBJ whole genome shotgun (WGS) entry which is preliminary data.</text>
</comment>
<evidence type="ECO:0000256" key="5">
    <source>
        <dbReference type="ARBA" id="ARBA00047422"/>
    </source>
</evidence>
<keyword evidence="1 6" id="KW-0489">Methyltransferase</keyword>
<keyword evidence="3" id="KW-0949">S-adenosyl-L-methionine</keyword>
<name>A0ABU1V492_9BURK</name>
<evidence type="ECO:0000313" key="6">
    <source>
        <dbReference type="EMBL" id="MDR7092289.1"/>
    </source>
</evidence>
<evidence type="ECO:0000256" key="4">
    <source>
        <dbReference type="ARBA" id="ARBA00022747"/>
    </source>
</evidence>
<dbReference type="Pfam" id="PF00145">
    <property type="entry name" value="DNA_methylase"/>
    <property type="match status" value="1"/>
</dbReference>
<dbReference type="EMBL" id="JAVDWE010000001">
    <property type="protein sequence ID" value="MDR7092289.1"/>
    <property type="molecule type" value="Genomic_DNA"/>
</dbReference>
<dbReference type="RefSeq" id="WP_204731315.1">
    <property type="nucleotide sequence ID" value="NZ_JAVDWE010000001.1"/>
</dbReference>
<dbReference type="EC" id="2.1.1.37" evidence="6"/>
<keyword evidence="7" id="KW-1185">Reference proteome</keyword>
<sequence length="234" mass="25730">MNELALFAGAGGGILGGHLLGWRTVCAVEFNAHSAGILVQRQNDGVLHTFPIWDDVRTFDGIPWRGRIDVVSGGFPCQAYSSAARGKNTADDLWPEMRRIVADVAPRYVFAENVSKRAINRAADELEEMGFATRCVPLSASDVGGDHVRERYWLLAYTDVHSELHSPKHAEVAQRQSLYPGIWEAYPDEPRMADGMADRMDRLQATGNGQVPAVAAAAWRLLAPIHSLEGNQHE</sequence>
<reference evidence="6 7" key="1">
    <citation type="submission" date="2023-07" db="EMBL/GenBank/DDBJ databases">
        <title>Sorghum-associated microbial communities from plants grown in Nebraska, USA.</title>
        <authorList>
            <person name="Schachtman D."/>
        </authorList>
    </citation>
    <scope>NUCLEOTIDE SEQUENCE [LARGE SCALE GENOMIC DNA]</scope>
    <source>
        <strain evidence="6 7">BE240</strain>
    </source>
</reference>
<dbReference type="GO" id="GO:0003886">
    <property type="term" value="F:DNA (cytosine-5-)-methyltransferase activity"/>
    <property type="evidence" value="ECO:0007669"/>
    <property type="project" value="UniProtKB-EC"/>
</dbReference>
<dbReference type="Gene3D" id="3.40.50.150">
    <property type="entry name" value="Vaccinia Virus protein VP39"/>
    <property type="match status" value="1"/>
</dbReference>
<dbReference type="InterPro" id="IPR018117">
    <property type="entry name" value="C5_DNA_meth_AS"/>
</dbReference>
<dbReference type="GO" id="GO:0032259">
    <property type="term" value="P:methylation"/>
    <property type="evidence" value="ECO:0007669"/>
    <property type="project" value="UniProtKB-KW"/>
</dbReference>
<gene>
    <name evidence="6" type="ORF">J2X09_000012</name>
</gene>
<comment type="catalytic activity">
    <reaction evidence="5">
        <text>a 2'-deoxycytidine in DNA + S-adenosyl-L-methionine = a 5-methyl-2'-deoxycytidine in DNA + S-adenosyl-L-homocysteine + H(+)</text>
        <dbReference type="Rhea" id="RHEA:13681"/>
        <dbReference type="Rhea" id="RHEA-COMP:11369"/>
        <dbReference type="Rhea" id="RHEA-COMP:11370"/>
        <dbReference type="ChEBI" id="CHEBI:15378"/>
        <dbReference type="ChEBI" id="CHEBI:57856"/>
        <dbReference type="ChEBI" id="CHEBI:59789"/>
        <dbReference type="ChEBI" id="CHEBI:85452"/>
        <dbReference type="ChEBI" id="CHEBI:85454"/>
        <dbReference type="EC" id="2.1.1.37"/>
    </reaction>
</comment>
<evidence type="ECO:0000256" key="1">
    <source>
        <dbReference type="ARBA" id="ARBA00022603"/>
    </source>
</evidence>
<evidence type="ECO:0000256" key="2">
    <source>
        <dbReference type="ARBA" id="ARBA00022679"/>
    </source>
</evidence>
<keyword evidence="4" id="KW-0680">Restriction system</keyword>